<feature type="compositionally biased region" description="Gly residues" evidence="5">
    <location>
        <begin position="305"/>
        <end position="327"/>
    </location>
</feature>
<gene>
    <name evidence="9" type="ORF">SAMN04488563_6923</name>
</gene>
<evidence type="ECO:0000313" key="10">
    <source>
        <dbReference type="Proteomes" id="UP000182977"/>
    </source>
</evidence>
<accession>A0A1H2M195</accession>
<feature type="region of interest" description="Disordered" evidence="5">
    <location>
        <begin position="305"/>
        <end position="336"/>
    </location>
</feature>
<keyword evidence="1" id="KW-0134">Cell wall</keyword>
<evidence type="ECO:0000259" key="8">
    <source>
        <dbReference type="PROSITE" id="PS50847"/>
    </source>
</evidence>
<feature type="transmembrane region" description="Helical" evidence="6">
    <location>
        <begin position="347"/>
        <end position="365"/>
    </location>
</feature>
<evidence type="ECO:0000256" key="6">
    <source>
        <dbReference type="SAM" id="Phobius"/>
    </source>
</evidence>
<dbReference type="GO" id="GO:0005975">
    <property type="term" value="P:carbohydrate metabolic process"/>
    <property type="evidence" value="ECO:0007669"/>
    <property type="project" value="UniProtKB-ARBA"/>
</dbReference>
<dbReference type="OrthoDB" id="5198075at2"/>
<keyword evidence="6" id="KW-0812">Transmembrane</keyword>
<evidence type="ECO:0000256" key="1">
    <source>
        <dbReference type="ARBA" id="ARBA00022512"/>
    </source>
</evidence>
<dbReference type="Gene3D" id="2.60.40.10">
    <property type="entry name" value="Immunoglobulins"/>
    <property type="match status" value="1"/>
</dbReference>
<dbReference type="InterPro" id="IPR019931">
    <property type="entry name" value="LPXTG_anchor"/>
</dbReference>
<dbReference type="EMBL" id="LT629791">
    <property type="protein sequence ID" value="SDU86775.1"/>
    <property type="molecule type" value="Genomic_DNA"/>
</dbReference>
<organism evidence="9 10">
    <name type="scientific">Jiangella alkaliphila</name>
    <dbReference type="NCBI Taxonomy" id="419479"/>
    <lineage>
        <taxon>Bacteria</taxon>
        <taxon>Bacillati</taxon>
        <taxon>Actinomycetota</taxon>
        <taxon>Actinomycetes</taxon>
        <taxon>Jiangellales</taxon>
        <taxon>Jiangellaceae</taxon>
        <taxon>Jiangella</taxon>
    </lineage>
</organism>
<dbReference type="STRING" id="419479.SAMN04488563_6923"/>
<feature type="chain" id="PRO_5039295502" description="Gram-positive cocci surface proteins LPxTG domain-containing protein" evidence="7">
    <location>
        <begin position="32"/>
        <end position="370"/>
    </location>
</feature>
<feature type="domain" description="Gram-positive cocci surface proteins LPxTG" evidence="8">
    <location>
        <begin position="331"/>
        <end position="370"/>
    </location>
</feature>
<evidence type="ECO:0000256" key="4">
    <source>
        <dbReference type="ARBA" id="ARBA00023088"/>
    </source>
</evidence>
<dbReference type="AlphaFoldDB" id="A0A1H2M195"/>
<protein>
    <recommendedName>
        <fullName evidence="8">Gram-positive cocci surface proteins LPxTG domain-containing protein</fullName>
    </recommendedName>
</protein>
<evidence type="ECO:0000256" key="5">
    <source>
        <dbReference type="SAM" id="MobiDB-lite"/>
    </source>
</evidence>
<evidence type="ECO:0000313" key="9">
    <source>
        <dbReference type="EMBL" id="SDU86775.1"/>
    </source>
</evidence>
<keyword evidence="3 7" id="KW-0732">Signal</keyword>
<keyword evidence="10" id="KW-1185">Reference proteome</keyword>
<feature type="signal peptide" evidence="7">
    <location>
        <begin position="1"/>
        <end position="31"/>
    </location>
</feature>
<name>A0A1H2M195_9ACTN</name>
<dbReference type="RefSeq" id="WP_152691057.1">
    <property type="nucleotide sequence ID" value="NZ_LBMC01000055.1"/>
</dbReference>
<dbReference type="InterPro" id="IPR013783">
    <property type="entry name" value="Ig-like_fold"/>
</dbReference>
<reference evidence="10" key="1">
    <citation type="submission" date="2016-10" db="EMBL/GenBank/DDBJ databases">
        <authorList>
            <person name="Varghese N."/>
            <person name="Submissions S."/>
        </authorList>
    </citation>
    <scope>NUCLEOTIDE SEQUENCE [LARGE SCALE GENOMIC DNA]</scope>
    <source>
        <strain evidence="10">DSM 45079</strain>
    </source>
</reference>
<sequence>MPRTHTHRRHRPLGLLLAASALALGPLAGSAAATPSPEPTAEAEVVLEATLDPRNVFASPGSVVPLEATVTNTGTADMTGGSADFEVTGDATVVGVEPGDGCEQVSPQRVECHTDAALAAGESATATFEVQLPDNVSETIVGDATLTVAGDNGGEATATSILEVGPPDGYHLRVTAPASAEGAAAESVDLLTTVSNDGGIDLAGASLDVEVPDGATITGVTVPDLVPGTERPDEGCAIVTPRRLECHTEQTLIAYDGYYEATVEVLFDDDAPAGELGVATVRGAGDQGGDDTVDTAEVVLTVLEGGGTETGGTETGTETGGDGGTAGGNELPNTGGDELADTGAGRLPVLLAGAVLLAAGGALLLRTRRT</sequence>
<dbReference type="Proteomes" id="UP000182977">
    <property type="component" value="Chromosome I"/>
</dbReference>
<keyword evidence="6" id="KW-0472">Membrane</keyword>
<keyword evidence="6" id="KW-1133">Transmembrane helix</keyword>
<evidence type="ECO:0000256" key="3">
    <source>
        <dbReference type="ARBA" id="ARBA00022729"/>
    </source>
</evidence>
<dbReference type="PROSITE" id="PS50847">
    <property type="entry name" value="GRAM_POS_ANCHORING"/>
    <property type="match status" value="1"/>
</dbReference>
<proteinExistence type="predicted"/>
<keyword evidence="2" id="KW-0964">Secreted</keyword>
<keyword evidence="4" id="KW-0572">Peptidoglycan-anchor</keyword>
<evidence type="ECO:0000256" key="2">
    <source>
        <dbReference type="ARBA" id="ARBA00022525"/>
    </source>
</evidence>
<evidence type="ECO:0000256" key="7">
    <source>
        <dbReference type="SAM" id="SignalP"/>
    </source>
</evidence>